<evidence type="ECO:0000256" key="1">
    <source>
        <dbReference type="SAM" id="MobiDB-lite"/>
    </source>
</evidence>
<protein>
    <submittedName>
        <fullName evidence="2">Uncharacterized protein</fullName>
    </submittedName>
</protein>
<gene>
    <name evidence="2" type="ORF">Pph01_14730</name>
</gene>
<evidence type="ECO:0000313" key="2">
    <source>
        <dbReference type="EMBL" id="GII36470.1"/>
    </source>
</evidence>
<keyword evidence="3" id="KW-1185">Reference proteome</keyword>
<accession>A0A8J3XCX0</accession>
<name>A0A8J3XCX0_9ACTN</name>
<sequence>MIRSNVLVDAARALERLDDSGVRSSAEHGSPVRTPVERGFTAS</sequence>
<proteinExistence type="predicted"/>
<reference evidence="2 3" key="1">
    <citation type="submission" date="2021-01" db="EMBL/GenBank/DDBJ databases">
        <title>Whole genome shotgun sequence of Planotetraspora phitsanulokensis NBRC 104273.</title>
        <authorList>
            <person name="Komaki H."/>
            <person name="Tamura T."/>
        </authorList>
    </citation>
    <scope>NUCLEOTIDE SEQUENCE [LARGE SCALE GENOMIC DNA]</scope>
    <source>
        <strain evidence="2 3">NBRC 104273</strain>
    </source>
</reference>
<dbReference type="RefSeq" id="WP_275412802.1">
    <property type="nucleotide sequence ID" value="NZ_BAABHI010000012.1"/>
</dbReference>
<feature type="region of interest" description="Disordered" evidence="1">
    <location>
        <begin position="18"/>
        <end position="43"/>
    </location>
</feature>
<evidence type="ECO:0000313" key="3">
    <source>
        <dbReference type="Proteomes" id="UP000622547"/>
    </source>
</evidence>
<organism evidence="2 3">
    <name type="scientific">Planotetraspora phitsanulokensis</name>
    <dbReference type="NCBI Taxonomy" id="575192"/>
    <lineage>
        <taxon>Bacteria</taxon>
        <taxon>Bacillati</taxon>
        <taxon>Actinomycetota</taxon>
        <taxon>Actinomycetes</taxon>
        <taxon>Streptosporangiales</taxon>
        <taxon>Streptosporangiaceae</taxon>
        <taxon>Planotetraspora</taxon>
    </lineage>
</organism>
<dbReference type="EMBL" id="BOOP01000004">
    <property type="protein sequence ID" value="GII36470.1"/>
    <property type="molecule type" value="Genomic_DNA"/>
</dbReference>
<dbReference type="AlphaFoldDB" id="A0A8J3XCX0"/>
<dbReference type="Proteomes" id="UP000622547">
    <property type="component" value="Unassembled WGS sequence"/>
</dbReference>
<comment type="caution">
    <text evidence="2">The sequence shown here is derived from an EMBL/GenBank/DDBJ whole genome shotgun (WGS) entry which is preliminary data.</text>
</comment>